<comment type="caution">
    <text evidence="1">The sequence shown here is derived from an EMBL/GenBank/DDBJ whole genome shotgun (WGS) entry which is preliminary data.</text>
</comment>
<proteinExistence type="predicted"/>
<dbReference type="RefSeq" id="WP_275471898.1">
    <property type="nucleotide sequence ID" value="NZ_JAPDSH010000006.1"/>
</dbReference>
<dbReference type="EMBL" id="JAPDSH010000006">
    <property type="protein sequence ID" value="MDF0480320.1"/>
    <property type="molecule type" value="Genomic_DNA"/>
</dbReference>
<sequence length="146" mass="16499">MNKLLVTLSLIFTLFLTGCGLISPEKKIYLSEEKIQVLSSLETKQEIIEKLGKPSTEITNPEKLTKRITASKSLLTDQKKEALNSSDPTAIENLEEVIANADLLLGRLSNHEKVECLIYYRKTNSGDKMEKDVYIYDNSLQFTISQ</sequence>
<dbReference type="PROSITE" id="PS51257">
    <property type="entry name" value="PROKAR_LIPOPROTEIN"/>
    <property type="match status" value="1"/>
</dbReference>
<dbReference type="Proteomes" id="UP001147148">
    <property type="component" value="Unassembled WGS sequence"/>
</dbReference>
<protein>
    <recommendedName>
        <fullName evidence="3">Lipoprotein</fullName>
    </recommendedName>
</protein>
<evidence type="ECO:0000313" key="1">
    <source>
        <dbReference type="EMBL" id="MDF0480320.1"/>
    </source>
</evidence>
<organism evidence="1 2">
    <name type="scientific">Vagococcus proximus</name>
    <dbReference type="NCBI Taxonomy" id="2991417"/>
    <lineage>
        <taxon>Bacteria</taxon>
        <taxon>Bacillati</taxon>
        <taxon>Bacillota</taxon>
        <taxon>Bacilli</taxon>
        <taxon>Lactobacillales</taxon>
        <taxon>Enterococcaceae</taxon>
        <taxon>Vagococcus</taxon>
    </lineage>
</organism>
<evidence type="ECO:0000313" key="2">
    <source>
        <dbReference type="Proteomes" id="UP001147148"/>
    </source>
</evidence>
<reference evidence="1" key="1">
    <citation type="submission" date="2022-10" db="EMBL/GenBank/DDBJ databases">
        <title>Vagococcus sp. isolated from poultry meat.</title>
        <authorList>
            <person name="Johansson P."/>
            <person name="Bjorkroth J."/>
        </authorList>
    </citation>
    <scope>NUCLEOTIDE SEQUENCE</scope>
    <source>
        <strain evidence="1">PNs007</strain>
    </source>
</reference>
<evidence type="ECO:0008006" key="3">
    <source>
        <dbReference type="Google" id="ProtNLM"/>
    </source>
</evidence>
<name>A0ABT5X2T5_9ENTE</name>
<gene>
    <name evidence="1" type="ORF">OL233_08485</name>
</gene>
<accession>A0ABT5X2T5</accession>
<keyword evidence="2" id="KW-1185">Reference proteome</keyword>